<dbReference type="EC" id="2.7.1.21" evidence="2 8"/>
<evidence type="ECO:0000256" key="1">
    <source>
        <dbReference type="ARBA" id="ARBA00007587"/>
    </source>
</evidence>
<evidence type="ECO:0000256" key="9">
    <source>
        <dbReference type="RuleBase" id="RU004165"/>
    </source>
</evidence>
<evidence type="ECO:0000256" key="5">
    <source>
        <dbReference type="ARBA" id="ARBA00022741"/>
    </source>
</evidence>
<dbReference type="PANTHER" id="PTHR11441">
    <property type="entry name" value="THYMIDINE KINASE"/>
    <property type="match status" value="1"/>
</dbReference>
<dbReference type="Pfam" id="PF00265">
    <property type="entry name" value="TK"/>
    <property type="match status" value="1"/>
</dbReference>
<dbReference type="SUPFAM" id="SSF52540">
    <property type="entry name" value="P-loop containing nucleoside triphosphate hydrolases"/>
    <property type="match status" value="1"/>
</dbReference>
<comment type="similarity">
    <text evidence="1 9">Belongs to the thymidine kinase family.</text>
</comment>
<accession>A0ABY3BAX5</accession>
<dbReference type="InterPro" id="IPR020633">
    <property type="entry name" value="Thymidine_kinase_CS"/>
</dbReference>
<dbReference type="NCBIfam" id="NF003296">
    <property type="entry name" value="PRK04296.1-1"/>
    <property type="match status" value="1"/>
</dbReference>
<dbReference type="Gene3D" id="3.30.60.20">
    <property type="match status" value="1"/>
</dbReference>
<evidence type="ECO:0000313" key="11">
    <source>
        <dbReference type="Proteomes" id="UP000319219"/>
    </source>
</evidence>
<keyword evidence="4 8" id="KW-0808">Transferase</keyword>
<evidence type="ECO:0000256" key="7">
    <source>
        <dbReference type="ARBA" id="ARBA00022840"/>
    </source>
</evidence>
<keyword evidence="5 8" id="KW-0547">Nucleotide-binding</keyword>
<dbReference type="EMBL" id="VIJZ01000002">
    <property type="protein sequence ID" value="TQS00357.1"/>
    <property type="molecule type" value="Genomic_DNA"/>
</dbReference>
<proteinExistence type="inferred from homology"/>
<keyword evidence="11" id="KW-1185">Reference proteome</keyword>
<gene>
    <name evidence="10" type="ORF">FKV70_06150</name>
</gene>
<sequence>MAFSFGDEEICSVMYMLQRGEFALPTGRITIITGPMFSEKSGELIRRCQKLIQYGHRKVVAYKPAEDNRYSEDEIVSRIGYRLPAISIPRKLTDELVQRILQETKDADVVAFDEVQFFSRHIMALIQELAYCGKHVIADGLNLDYRGKEFGYIGGLLAMADDIEKLTSFCAVCGSSEAAFTQRMVNGKPSTVGPIVMIGDSEAYEPRCRKCFIPPHKVNCD</sequence>
<evidence type="ECO:0000256" key="4">
    <source>
        <dbReference type="ARBA" id="ARBA00022679"/>
    </source>
</evidence>
<comment type="caution">
    <text evidence="10">The sequence shown here is derived from an EMBL/GenBank/DDBJ whole genome shotgun (WGS) entry which is preliminary data.</text>
</comment>
<dbReference type="Gene3D" id="3.40.50.300">
    <property type="entry name" value="P-loop containing nucleotide triphosphate hydrolases"/>
    <property type="match status" value="1"/>
</dbReference>
<reference evidence="10 11" key="1">
    <citation type="submission" date="2019-07" db="EMBL/GenBank/DDBJ databases">
        <title>Paenibacillus ottowii sp. nov. isolated from a fermentation system processing bovine manure.</title>
        <authorList>
            <person name="Velazquez L.F."/>
            <person name="Rajbanshi S."/>
            <person name="Guan S."/>
            <person name="Hinchee M."/>
            <person name="Welsh A."/>
        </authorList>
    </citation>
    <scope>NUCLEOTIDE SEQUENCE [LARGE SCALE GENOMIC DNA]</scope>
    <source>
        <strain evidence="10 11">MS2379</strain>
    </source>
</reference>
<keyword evidence="7 8" id="KW-0067">ATP-binding</keyword>
<dbReference type="InterPro" id="IPR001267">
    <property type="entry name" value="Thymidine_kinase"/>
</dbReference>
<organism evidence="10 11">
    <name type="scientific">Paenibacillus ottowii</name>
    <dbReference type="NCBI Taxonomy" id="2315729"/>
    <lineage>
        <taxon>Bacteria</taxon>
        <taxon>Bacillati</taxon>
        <taxon>Bacillota</taxon>
        <taxon>Bacilli</taxon>
        <taxon>Bacillales</taxon>
        <taxon>Paenibacillaceae</taxon>
        <taxon>Paenibacillus</taxon>
    </lineage>
</organism>
<evidence type="ECO:0000313" key="10">
    <source>
        <dbReference type="EMBL" id="TQS00357.1"/>
    </source>
</evidence>
<dbReference type="Proteomes" id="UP000319219">
    <property type="component" value="Unassembled WGS sequence"/>
</dbReference>
<evidence type="ECO:0000256" key="2">
    <source>
        <dbReference type="ARBA" id="ARBA00012118"/>
    </source>
</evidence>
<dbReference type="PANTHER" id="PTHR11441:SF0">
    <property type="entry name" value="THYMIDINE KINASE, CYTOSOLIC"/>
    <property type="match status" value="1"/>
</dbReference>
<keyword evidence="6 8" id="KW-0418">Kinase</keyword>
<protein>
    <recommendedName>
        <fullName evidence="2 8">Thymidine kinase</fullName>
        <ecNumber evidence="2 8">2.7.1.21</ecNumber>
    </recommendedName>
</protein>
<dbReference type="SUPFAM" id="SSF57716">
    <property type="entry name" value="Glucocorticoid receptor-like (DNA-binding domain)"/>
    <property type="match status" value="1"/>
</dbReference>
<comment type="catalytic activity">
    <reaction evidence="8">
        <text>thymidine + ATP = dTMP + ADP + H(+)</text>
        <dbReference type="Rhea" id="RHEA:19129"/>
        <dbReference type="ChEBI" id="CHEBI:15378"/>
        <dbReference type="ChEBI" id="CHEBI:17748"/>
        <dbReference type="ChEBI" id="CHEBI:30616"/>
        <dbReference type="ChEBI" id="CHEBI:63528"/>
        <dbReference type="ChEBI" id="CHEBI:456216"/>
        <dbReference type="EC" id="2.7.1.21"/>
    </reaction>
</comment>
<name>A0ABY3BAX5_9BACL</name>
<keyword evidence="3 8" id="KW-0237">DNA synthesis</keyword>
<dbReference type="InterPro" id="IPR027417">
    <property type="entry name" value="P-loop_NTPase"/>
</dbReference>
<dbReference type="PROSITE" id="PS00603">
    <property type="entry name" value="TK_CELLULAR_TYPE"/>
    <property type="match status" value="1"/>
</dbReference>
<evidence type="ECO:0000256" key="8">
    <source>
        <dbReference type="RuleBase" id="RU000544"/>
    </source>
</evidence>
<dbReference type="GO" id="GO:0004797">
    <property type="term" value="F:thymidine kinase activity"/>
    <property type="evidence" value="ECO:0007669"/>
    <property type="project" value="UniProtKB-EC"/>
</dbReference>
<evidence type="ECO:0000256" key="3">
    <source>
        <dbReference type="ARBA" id="ARBA00022634"/>
    </source>
</evidence>
<evidence type="ECO:0000256" key="6">
    <source>
        <dbReference type="ARBA" id="ARBA00022777"/>
    </source>
</evidence>
<dbReference type="PIRSF" id="PIRSF035805">
    <property type="entry name" value="TK_cell"/>
    <property type="match status" value="1"/>
</dbReference>